<evidence type="ECO:0000313" key="1">
    <source>
        <dbReference type="EMBL" id="TID20067.1"/>
    </source>
</evidence>
<gene>
    <name evidence="1" type="ORF">E6O75_ATG07527</name>
</gene>
<organism evidence="1 2">
    <name type="scientific">Venturia nashicola</name>
    <dbReference type="NCBI Taxonomy" id="86259"/>
    <lineage>
        <taxon>Eukaryota</taxon>
        <taxon>Fungi</taxon>
        <taxon>Dikarya</taxon>
        <taxon>Ascomycota</taxon>
        <taxon>Pezizomycotina</taxon>
        <taxon>Dothideomycetes</taxon>
        <taxon>Pleosporomycetidae</taxon>
        <taxon>Venturiales</taxon>
        <taxon>Venturiaceae</taxon>
        <taxon>Venturia</taxon>
    </lineage>
</organism>
<keyword evidence="2" id="KW-1185">Reference proteome</keyword>
<dbReference type="Proteomes" id="UP000298493">
    <property type="component" value="Unassembled WGS sequence"/>
</dbReference>
<comment type="caution">
    <text evidence="1">The sequence shown here is derived from an EMBL/GenBank/DDBJ whole genome shotgun (WGS) entry which is preliminary data.</text>
</comment>
<evidence type="ECO:0000313" key="2">
    <source>
        <dbReference type="Proteomes" id="UP000298493"/>
    </source>
</evidence>
<name>A0A4Z1NVC8_9PEZI</name>
<protein>
    <submittedName>
        <fullName evidence="1">Uncharacterized protein</fullName>
    </submittedName>
</protein>
<dbReference type="EMBL" id="SNSC02000011">
    <property type="protein sequence ID" value="TID20067.1"/>
    <property type="molecule type" value="Genomic_DNA"/>
</dbReference>
<proteinExistence type="predicted"/>
<sequence length="103" mass="11046">MQVDAQGLVSASGFTNSIQRALQLSNRYDALRGSTRSASQMDSAQSAICLTIEKHKETRRDLRSHPICAFTIMIAIRSEPAVGITVSAGGFSGKVTPWEGTFG</sequence>
<accession>A0A4Z1NVC8</accession>
<dbReference type="AlphaFoldDB" id="A0A4Z1NVC8"/>
<reference evidence="1 2" key="1">
    <citation type="submission" date="2019-04" db="EMBL/GenBank/DDBJ databases">
        <title>High contiguity whole genome sequence and gene annotation resource for two Venturia nashicola isolates.</title>
        <authorList>
            <person name="Prokchorchik M."/>
            <person name="Won K."/>
            <person name="Lee Y."/>
            <person name="Choi E.D."/>
            <person name="Segonzac C."/>
            <person name="Sohn K.H."/>
        </authorList>
    </citation>
    <scope>NUCLEOTIDE SEQUENCE [LARGE SCALE GENOMIC DNA]</scope>
    <source>
        <strain evidence="1 2">PRI2</strain>
    </source>
</reference>